<dbReference type="PANTHER" id="PTHR46796">
    <property type="entry name" value="HTH-TYPE TRANSCRIPTIONAL ACTIVATOR RHAS-RELATED"/>
    <property type="match status" value="1"/>
</dbReference>
<keyword evidence="6" id="KW-1185">Reference proteome</keyword>
<dbReference type="InterPro" id="IPR009057">
    <property type="entry name" value="Homeodomain-like_sf"/>
</dbReference>
<dbReference type="EMBL" id="CAJSLV010000053">
    <property type="protein sequence ID" value="CAG6394079.1"/>
    <property type="molecule type" value="Genomic_DNA"/>
</dbReference>
<gene>
    <name evidence="5" type="ORF">SCOCK_240031</name>
</gene>
<dbReference type="InterPro" id="IPR050204">
    <property type="entry name" value="AraC_XylS_family_regulators"/>
</dbReference>
<dbReference type="GO" id="GO:0043565">
    <property type="term" value="F:sequence-specific DNA binding"/>
    <property type="evidence" value="ECO:0007669"/>
    <property type="project" value="InterPro"/>
</dbReference>
<proteinExistence type="predicted"/>
<dbReference type="InterPro" id="IPR018062">
    <property type="entry name" value="HTH_AraC-typ_CS"/>
</dbReference>
<evidence type="ECO:0000313" key="6">
    <source>
        <dbReference type="Proteomes" id="UP001152519"/>
    </source>
</evidence>
<protein>
    <submittedName>
        <fullName evidence="5">AraC family transcriptional regulator</fullName>
    </submittedName>
</protein>
<dbReference type="SUPFAM" id="SSF46689">
    <property type="entry name" value="Homeodomain-like"/>
    <property type="match status" value="1"/>
</dbReference>
<evidence type="ECO:0000313" key="5">
    <source>
        <dbReference type="EMBL" id="CAG6394079.1"/>
    </source>
</evidence>
<dbReference type="SMART" id="SM00342">
    <property type="entry name" value="HTH_ARAC"/>
    <property type="match status" value="1"/>
</dbReference>
<comment type="caution">
    <text evidence="5">The sequence shown here is derived from an EMBL/GenBank/DDBJ whole genome shotgun (WGS) entry which is preliminary data.</text>
</comment>
<organism evidence="5 6">
    <name type="scientific">Actinacidiphila cocklensis</name>
    <dbReference type="NCBI Taxonomy" id="887465"/>
    <lineage>
        <taxon>Bacteria</taxon>
        <taxon>Bacillati</taxon>
        <taxon>Actinomycetota</taxon>
        <taxon>Actinomycetes</taxon>
        <taxon>Kitasatosporales</taxon>
        <taxon>Streptomycetaceae</taxon>
        <taxon>Actinacidiphila</taxon>
    </lineage>
</organism>
<dbReference type="Pfam" id="PF12833">
    <property type="entry name" value="HTH_18"/>
    <property type="match status" value="1"/>
</dbReference>
<feature type="domain" description="HTH araC/xylS-type" evidence="4">
    <location>
        <begin position="220"/>
        <end position="323"/>
    </location>
</feature>
<dbReference type="GO" id="GO:0003700">
    <property type="term" value="F:DNA-binding transcription factor activity"/>
    <property type="evidence" value="ECO:0007669"/>
    <property type="project" value="InterPro"/>
</dbReference>
<keyword evidence="3" id="KW-0804">Transcription</keyword>
<dbReference type="PROSITE" id="PS01124">
    <property type="entry name" value="HTH_ARAC_FAMILY_2"/>
    <property type="match status" value="1"/>
</dbReference>
<accession>A0A9W4DQB7</accession>
<keyword evidence="1" id="KW-0805">Transcription regulation</keyword>
<dbReference type="AlphaFoldDB" id="A0A9W4DQB7"/>
<dbReference type="PANTHER" id="PTHR46796:SF6">
    <property type="entry name" value="ARAC SUBFAMILY"/>
    <property type="match status" value="1"/>
</dbReference>
<name>A0A9W4DQB7_9ACTN</name>
<dbReference type="Gene3D" id="1.10.10.60">
    <property type="entry name" value="Homeodomain-like"/>
    <property type="match status" value="1"/>
</dbReference>
<keyword evidence="2" id="KW-0238">DNA-binding</keyword>
<evidence type="ECO:0000256" key="3">
    <source>
        <dbReference type="ARBA" id="ARBA00023163"/>
    </source>
</evidence>
<evidence type="ECO:0000256" key="2">
    <source>
        <dbReference type="ARBA" id="ARBA00023125"/>
    </source>
</evidence>
<sequence>MRGDEGVPARERFEHWRELLGKSRASEVTSAHADDFQVEARHLELGSATLLKTSFPSARFRRTAGMARRSDPGVYHLTLLLGGAMALTHGTGPAKMFRPGDLHIVDSAQPFDLRAFGAGGAGRGGPGVEAVGVDLPASMLSLPEHRLRGILGRGFSGREGMGAVLSEFLVSLDRQAAALGLDEAARLGTVVADLVTAWLTRELDCEAAAPDHARQRATMESIRAFIRRNLHDPDLSPPVIAAAHHLSVSYLHRLFAQQSHGETVAAWIRAQRLERARRDLADPALRTMPIHMVAVRWGIPSASDFSRSFRAAYGLSPREHRNCAPAARAAP</sequence>
<evidence type="ECO:0000259" key="4">
    <source>
        <dbReference type="PROSITE" id="PS01124"/>
    </source>
</evidence>
<dbReference type="Proteomes" id="UP001152519">
    <property type="component" value="Unassembled WGS sequence"/>
</dbReference>
<dbReference type="PROSITE" id="PS00041">
    <property type="entry name" value="HTH_ARAC_FAMILY_1"/>
    <property type="match status" value="1"/>
</dbReference>
<evidence type="ECO:0000256" key="1">
    <source>
        <dbReference type="ARBA" id="ARBA00023015"/>
    </source>
</evidence>
<reference evidence="5" key="1">
    <citation type="submission" date="2021-05" db="EMBL/GenBank/DDBJ databases">
        <authorList>
            <person name="Arsene-Ploetze F."/>
        </authorList>
    </citation>
    <scope>NUCLEOTIDE SEQUENCE</scope>
    <source>
        <strain evidence="5">DSM 42138</strain>
    </source>
</reference>
<dbReference type="InterPro" id="IPR018060">
    <property type="entry name" value="HTH_AraC"/>
</dbReference>